<dbReference type="GO" id="GO:0016655">
    <property type="term" value="F:oxidoreductase activity, acting on NAD(P)H, quinone or similar compound as acceptor"/>
    <property type="evidence" value="ECO:0007669"/>
    <property type="project" value="InterPro"/>
</dbReference>
<gene>
    <name evidence="6" type="primary">azoR</name>
    <name evidence="8" type="ORF">SAMN05216288_2316</name>
</gene>
<feature type="binding site" evidence="6">
    <location>
        <position position="9"/>
    </location>
    <ligand>
        <name>FMN</name>
        <dbReference type="ChEBI" id="CHEBI:58210"/>
    </ligand>
</feature>
<evidence type="ECO:0000313" key="8">
    <source>
        <dbReference type="EMBL" id="SHL73218.1"/>
    </source>
</evidence>
<dbReference type="Proteomes" id="UP000184305">
    <property type="component" value="Unassembled WGS sequence"/>
</dbReference>
<dbReference type="InterPro" id="IPR050104">
    <property type="entry name" value="FMN-dep_NADH:Q_OxRdtase_AzoR1"/>
</dbReference>
<reference evidence="9" key="1">
    <citation type="submission" date="2016-11" db="EMBL/GenBank/DDBJ databases">
        <authorList>
            <person name="Varghese N."/>
            <person name="Submissions S."/>
        </authorList>
    </citation>
    <scope>NUCLEOTIDE SEQUENCE [LARGE SCALE GENOMIC DNA]</scope>
    <source>
        <strain evidence="9">CECT 8089</strain>
    </source>
</reference>
<comment type="caution">
    <text evidence="6">Lacks conserved residue(s) required for the propagation of feature annotation.</text>
</comment>
<dbReference type="Pfam" id="PF02525">
    <property type="entry name" value="Flavodoxin_2"/>
    <property type="match status" value="1"/>
</dbReference>
<feature type="binding site" evidence="6">
    <location>
        <begin position="15"/>
        <end position="17"/>
    </location>
    <ligand>
        <name>FMN</name>
        <dbReference type="ChEBI" id="CHEBI:58210"/>
    </ligand>
</feature>
<dbReference type="PANTHER" id="PTHR43741">
    <property type="entry name" value="FMN-DEPENDENT NADH-AZOREDUCTASE 1"/>
    <property type="match status" value="1"/>
</dbReference>
<dbReference type="SUPFAM" id="SSF52218">
    <property type="entry name" value="Flavoproteins"/>
    <property type="match status" value="1"/>
</dbReference>
<protein>
    <recommendedName>
        <fullName evidence="6">FMN dependent NADH:quinone oxidoreductase</fullName>
        <ecNumber evidence="6">1.6.5.-</ecNumber>
    </recommendedName>
    <alternativeName>
        <fullName evidence="6">Azo-dye reductase</fullName>
    </alternativeName>
    <alternativeName>
        <fullName evidence="6">FMN-dependent NADH-azo compound oxidoreductase</fullName>
    </alternativeName>
    <alternativeName>
        <fullName evidence="6">FMN-dependent NADH-azoreductase</fullName>
        <ecNumber evidence="6">1.7.1.17</ecNumber>
    </alternativeName>
</protein>
<dbReference type="InterPro" id="IPR029039">
    <property type="entry name" value="Flavoprotein-like_sf"/>
</dbReference>
<evidence type="ECO:0000259" key="7">
    <source>
        <dbReference type="Pfam" id="PF02525"/>
    </source>
</evidence>
<comment type="subunit">
    <text evidence="6">Homodimer.</text>
</comment>
<dbReference type="Gene3D" id="3.40.50.360">
    <property type="match status" value="1"/>
</dbReference>
<proteinExistence type="inferred from homology"/>
<dbReference type="PANTHER" id="PTHR43741:SF4">
    <property type="entry name" value="FMN-DEPENDENT NADH:QUINONE OXIDOREDUCTASE"/>
    <property type="match status" value="1"/>
</dbReference>
<keyword evidence="4 6" id="KW-0520">NAD</keyword>
<evidence type="ECO:0000256" key="6">
    <source>
        <dbReference type="HAMAP-Rule" id="MF_01216"/>
    </source>
</evidence>
<evidence type="ECO:0000256" key="5">
    <source>
        <dbReference type="ARBA" id="ARBA00048542"/>
    </source>
</evidence>
<evidence type="ECO:0000256" key="1">
    <source>
        <dbReference type="ARBA" id="ARBA00022630"/>
    </source>
</evidence>
<dbReference type="EC" id="1.6.5.-" evidence="6"/>
<dbReference type="InterPro" id="IPR003680">
    <property type="entry name" value="Flavodoxin_fold"/>
</dbReference>
<dbReference type="InterPro" id="IPR023048">
    <property type="entry name" value="NADH:quinone_OxRdtase_FMN_depd"/>
</dbReference>
<keyword evidence="3 6" id="KW-0560">Oxidoreductase</keyword>
<comment type="catalytic activity">
    <reaction evidence="6">
        <text>2 a quinone + NADH + H(+) = 2 a 1,4-benzosemiquinone + NAD(+)</text>
        <dbReference type="Rhea" id="RHEA:65952"/>
        <dbReference type="ChEBI" id="CHEBI:15378"/>
        <dbReference type="ChEBI" id="CHEBI:57540"/>
        <dbReference type="ChEBI" id="CHEBI:57945"/>
        <dbReference type="ChEBI" id="CHEBI:132124"/>
        <dbReference type="ChEBI" id="CHEBI:134225"/>
    </reaction>
</comment>
<comment type="catalytic activity">
    <reaction evidence="5">
        <text>N,N-dimethyl-1,4-phenylenediamine + anthranilate + 2 NAD(+) = 2-(4-dimethylaminophenyl)diazenylbenzoate + 2 NADH + 2 H(+)</text>
        <dbReference type="Rhea" id="RHEA:55872"/>
        <dbReference type="ChEBI" id="CHEBI:15378"/>
        <dbReference type="ChEBI" id="CHEBI:15783"/>
        <dbReference type="ChEBI" id="CHEBI:16567"/>
        <dbReference type="ChEBI" id="CHEBI:57540"/>
        <dbReference type="ChEBI" id="CHEBI:57945"/>
        <dbReference type="ChEBI" id="CHEBI:71579"/>
        <dbReference type="EC" id="1.7.1.17"/>
    </reaction>
    <physiologicalReaction direction="right-to-left" evidence="5">
        <dbReference type="Rhea" id="RHEA:55874"/>
    </physiologicalReaction>
</comment>
<dbReference type="EMBL" id="FRBQ01000002">
    <property type="protein sequence ID" value="SHL73218.1"/>
    <property type="molecule type" value="Genomic_DNA"/>
</dbReference>
<dbReference type="AlphaFoldDB" id="A0A1M7D1B1"/>
<comment type="similarity">
    <text evidence="6">Belongs to the azoreductase type 1 family.</text>
</comment>
<name>A0A1M7D1B1_9GAMM</name>
<feature type="binding site" evidence="6">
    <location>
        <begin position="96"/>
        <end position="99"/>
    </location>
    <ligand>
        <name>FMN</name>
        <dbReference type="ChEBI" id="CHEBI:58210"/>
    </ligand>
</feature>
<comment type="cofactor">
    <cofactor evidence="6">
        <name>FMN</name>
        <dbReference type="ChEBI" id="CHEBI:58210"/>
    </cofactor>
    <text evidence="6">Binds 1 FMN per subunit.</text>
</comment>
<comment type="function">
    <text evidence="6">Quinone reductase that provides resistance to thiol-specific stress caused by electrophilic quinones.</text>
</comment>
<evidence type="ECO:0000313" key="9">
    <source>
        <dbReference type="Proteomes" id="UP000184305"/>
    </source>
</evidence>
<dbReference type="HAMAP" id="MF_01216">
    <property type="entry name" value="Azoreductase_type1"/>
    <property type="match status" value="1"/>
</dbReference>
<evidence type="ECO:0000256" key="4">
    <source>
        <dbReference type="ARBA" id="ARBA00023027"/>
    </source>
</evidence>
<evidence type="ECO:0000256" key="3">
    <source>
        <dbReference type="ARBA" id="ARBA00023002"/>
    </source>
</evidence>
<sequence>MKILHVDSSISGDSSLSKELSALAISHLRAVYPDAEVTYRDLVETPVNHLTGSIFAGFDGLKTGEFDAVTRQEHQLSERLVSEFLASNILVIGAPMYNFSISTQLKAWLDRIAQLGRTFNYTQNGTVGLAGGKCVIVVSVCGGFYSHGSQALMDFQEPYLCSFFKFLGINDIRFVRAEGTMKGELERSEGIKVAKAALSRVY</sequence>
<dbReference type="GO" id="GO:0009055">
    <property type="term" value="F:electron transfer activity"/>
    <property type="evidence" value="ECO:0007669"/>
    <property type="project" value="UniProtKB-UniRule"/>
</dbReference>
<dbReference type="GO" id="GO:0016652">
    <property type="term" value="F:oxidoreductase activity, acting on NAD(P)H as acceptor"/>
    <property type="evidence" value="ECO:0007669"/>
    <property type="project" value="UniProtKB-UniRule"/>
</dbReference>
<dbReference type="GO" id="GO:0010181">
    <property type="term" value="F:FMN binding"/>
    <property type="evidence" value="ECO:0007669"/>
    <property type="project" value="UniProtKB-UniRule"/>
</dbReference>
<organism evidence="8 9">
    <name type="scientific">Phytopseudomonas punonensis</name>
    <dbReference type="NCBI Taxonomy" id="1220495"/>
    <lineage>
        <taxon>Bacteria</taxon>
        <taxon>Pseudomonadati</taxon>
        <taxon>Pseudomonadota</taxon>
        <taxon>Gammaproteobacteria</taxon>
        <taxon>Pseudomonadales</taxon>
        <taxon>Pseudomonadaceae</taxon>
        <taxon>Phytopseudomonas</taxon>
    </lineage>
</organism>
<dbReference type="EC" id="1.7.1.17" evidence="6"/>
<dbReference type="RefSeq" id="WP_073264378.1">
    <property type="nucleotide sequence ID" value="NZ_FRBQ01000002.1"/>
</dbReference>
<accession>A0A1M7D1B1</accession>
<keyword evidence="1 6" id="KW-0285">Flavoprotein</keyword>
<evidence type="ECO:0000256" key="2">
    <source>
        <dbReference type="ARBA" id="ARBA00022643"/>
    </source>
</evidence>
<comment type="function">
    <text evidence="6">Also exhibits azoreductase activity. Catalyzes the reductive cleavage of the azo bond in aromatic azo compounds to the corresponding amines.</text>
</comment>
<keyword evidence="9" id="KW-1185">Reference proteome</keyword>
<keyword evidence="2 6" id="KW-0288">FMN</keyword>
<feature type="domain" description="Flavodoxin-like fold" evidence="7">
    <location>
        <begin position="1"/>
        <end position="198"/>
    </location>
</feature>
<dbReference type="OrthoDB" id="9787136at2"/>